<gene>
    <name evidence="3" type="ORF">P3W85_18040</name>
</gene>
<dbReference type="InterPro" id="IPR037143">
    <property type="entry name" value="4-PPantetheinyl_Trfase_dom_sf"/>
</dbReference>
<proteinExistence type="predicted"/>
<organism evidence="3 4">
    <name type="scientific">Cupriavidus basilensis</name>
    <dbReference type="NCBI Taxonomy" id="68895"/>
    <lineage>
        <taxon>Bacteria</taxon>
        <taxon>Pseudomonadati</taxon>
        <taxon>Pseudomonadota</taxon>
        <taxon>Betaproteobacteria</taxon>
        <taxon>Burkholderiales</taxon>
        <taxon>Burkholderiaceae</taxon>
        <taxon>Cupriavidus</taxon>
    </lineage>
</organism>
<dbReference type="Pfam" id="PF01648">
    <property type="entry name" value="ACPS"/>
    <property type="match status" value="1"/>
</dbReference>
<dbReference type="GO" id="GO:0016740">
    <property type="term" value="F:transferase activity"/>
    <property type="evidence" value="ECO:0007669"/>
    <property type="project" value="UniProtKB-KW"/>
</dbReference>
<comment type="caution">
    <text evidence="3">The sequence shown here is derived from an EMBL/GenBank/DDBJ whole genome shotgun (WGS) entry which is preliminary data.</text>
</comment>
<dbReference type="Proteomes" id="UP001216674">
    <property type="component" value="Unassembled WGS sequence"/>
</dbReference>
<evidence type="ECO:0000313" key="4">
    <source>
        <dbReference type="Proteomes" id="UP001216674"/>
    </source>
</evidence>
<evidence type="ECO:0000313" key="3">
    <source>
        <dbReference type="EMBL" id="MDF3834843.1"/>
    </source>
</evidence>
<dbReference type="InterPro" id="IPR008278">
    <property type="entry name" value="4-PPantetheinyl_Trfase_dom"/>
</dbReference>
<dbReference type="SUPFAM" id="SSF56214">
    <property type="entry name" value="4'-phosphopantetheinyl transferase"/>
    <property type="match status" value="2"/>
</dbReference>
<evidence type="ECO:0000259" key="2">
    <source>
        <dbReference type="Pfam" id="PF01648"/>
    </source>
</evidence>
<keyword evidence="1 3" id="KW-0808">Transferase</keyword>
<sequence>MLEPPASLKPCFATPHTAGIRCWRIDLDALAEQCPEHACAGWPASAWLHAEELSRLQGFPMRKRQIEWLGGRLAGKQALRILLADRRPLDTEAAHAWHIRNGEDGRPVFTGKAVHLSISHGRRIAMAAVGEVPVGVDVEGFDAVRARSLDTLLWPAEVWVIRRALGGLPTEARAFLWCLKEALFKALGQHGFARFACALRLRDWHGPDRPVWQAVAPWPAFDDAGQDTGTLAREANGWRALCHQDAGAAHVLVTPALPRPAPPARPPR</sequence>
<feature type="domain" description="4'-phosphopantetheinyl transferase" evidence="2">
    <location>
        <begin position="133"/>
        <end position="195"/>
    </location>
</feature>
<dbReference type="RefSeq" id="WP_017229981.1">
    <property type="nucleotide sequence ID" value="NZ_JARJLM010000309.1"/>
</dbReference>
<keyword evidence="4" id="KW-1185">Reference proteome</keyword>
<accession>A0ABT6AQI0</accession>
<reference evidence="3 4" key="1">
    <citation type="submission" date="2023-03" db="EMBL/GenBank/DDBJ databases">
        <title>Draft assemblies of triclosan tolerant bacteria isolated from returned activated sludge.</title>
        <authorList>
            <person name="Van Hamelsveld S."/>
        </authorList>
    </citation>
    <scope>NUCLEOTIDE SEQUENCE [LARGE SCALE GENOMIC DNA]</scope>
    <source>
        <strain evidence="3 4">GW210010_S58</strain>
    </source>
</reference>
<dbReference type="EMBL" id="JARJLM010000309">
    <property type="protein sequence ID" value="MDF3834843.1"/>
    <property type="molecule type" value="Genomic_DNA"/>
</dbReference>
<evidence type="ECO:0000256" key="1">
    <source>
        <dbReference type="ARBA" id="ARBA00022679"/>
    </source>
</evidence>
<protein>
    <submittedName>
        <fullName evidence="3">4'-phosphopantetheinyl transferase superfamily protein</fullName>
    </submittedName>
</protein>
<name>A0ABT6AQI0_9BURK</name>
<dbReference type="Gene3D" id="3.90.470.20">
    <property type="entry name" value="4'-phosphopantetheinyl transferase domain"/>
    <property type="match status" value="2"/>
</dbReference>